<dbReference type="Proteomes" id="UP001291926">
    <property type="component" value="Unassembled WGS sequence"/>
</dbReference>
<comment type="caution">
    <text evidence="2">The sequence shown here is derived from an EMBL/GenBank/DDBJ whole genome shotgun (WGS) entry which is preliminary data.</text>
</comment>
<dbReference type="PRINTS" id="PR00288">
    <property type="entry name" value="PUROTHIONIN"/>
</dbReference>
<keyword evidence="3" id="KW-1185">Reference proteome</keyword>
<proteinExistence type="predicted"/>
<dbReference type="InterPro" id="IPR036574">
    <property type="entry name" value="Scorpion_toxin-like_sf"/>
</dbReference>
<dbReference type="CDD" id="cd00107">
    <property type="entry name" value="Knot1"/>
    <property type="match status" value="1"/>
</dbReference>
<feature type="domain" description="Knottins-like" evidence="1">
    <location>
        <begin position="71"/>
        <end position="116"/>
    </location>
</feature>
<gene>
    <name evidence="2" type="ORF">RD792_002634</name>
</gene>
<dbReference type="SUPFAM" id="SSF57095">
    <property type="entry name" value="Scorpion toxin-like"/>
    <property type="match status" value="1"/>
</dbReference>
<protein>
    <recommendedName>
        <fullName evidence="1">Knottins-like domain-containing protein</fullName>
    </recommendedName>
</protein>
<evidence type="ECO:0000313" key="3">
    <source>
        <dbReference type="Proteomes" id="UP001291926"/>
    </source>
</evidence>
<dbReference type="PROSITE" id="PS00940">
    <property type="entry name" value="GAMMA_THIONIN"/>
    <property type="match status" value="1"/>
</dbReference>
<dbReference type="EMBL" id="JAYDYQ010001087">
    <property type="protein sequence ID" value="KAK4491855.1"/>
    <property type="molecule type" value="Genomic_DNA"/>
</dbReference>
<dbReference type="Pfam" id="PF00304">
    <property type="entry name" value="Gamma-thionin"/>
    <property type="match status" value="1"/>
</dbReference>
<dbReference type="InterPro" id="IPR008176">
    <property type="entry name" value="Defensin_plant"/>
</dbReference>
<dbReference type="SMART" id="SM00505">
    <property type="entry name" value="Knot1"/>
    <property type="match status" value="1"/>
</dbReference>
<evidence type="ECO:0000259" key="1">
    <source>
        <dbReference type="SMART" id="SM00505"/>
    </source>
</evidence>
<dbReference type="InterPro" id="IPR003614">
    <property type="entry name" value="Knottins"/>
</dbReference>
<reference evidence="2 3" key="1">
    <citation type="journal article" date="2023" name="bioRxiv">
        <title>Genome report: Whole genome sequence and annotation of Penstemon davidsonii.</title>
        <authorList>
            <person name="Ostevik K.L."/>
            <person name="Alabady M."/>
            <person name="Zhang M."/>
            <person name="Rausher M.D."/>
        </authorList>
    </citation>
    <scope>NUCLEOTIDE SEQUENCE [LARGE SCALE GENOMIC DNA]</scope>
    <source>
        <strain evidence="2">DNT005</strain>
        <tissue evidence="2">Whole leaf</tissue>
    </source>
</reference>
<name>A0ABR0DRN6_9LAMI</name>
<sequence length="116" mass="13190">MLEEERLDNEKRLMRWPLELRCRHVARVYAQGIQGSEPHLVAMCKKLMVGCPGKCKEFDLCACTEQTLGRSCEAPSGNFKGLCLSDQNCRSVCFQEGFTDGECKGFRQRCFCNKPC</sequence>
<evidence type="ECO:0000313" key="2">
    <source>
        <dbReference type="EMBL" id="KAK4491855.1"/>
    </source>
</evidence>
<dbReference type="Gene3D" id="3.30.30.10">
    <property type="entry name" value="Knottin, scorpion toxin-like"/>
    <property type="match status" value="1"/>
</dbReference>
<organism evidence="2 3">
    <name type="scientific">Penstemon davidsonii</name>
    <dbReference type="NCBI Taxonomy" id="160366"/>
    <lineage>
        <taxon>Eukaryota</taxon>
        <taxon>Viridiplantae</taxon>
        <taxon>Streptophyta</taxon>
        <taxon>Embryophyta</taxon>
        <taxon>Tracheophyta</taxon>
        <taxon>Spermatophyta</taxon>
        <taxon>Magnoliopsida</taxon>
        <taxon>eudicotyledons</taxon>
        <taxon>Gunneridae</taxon>
        <taxon>Pentapetalae</taxon>
        <taxon>asterids</taxon>
        <taxon>lamiids</taxon>
        <taxon>Lamiales</taxon>
        <taxon>Plantaginaceae</taxon>
        <taxon>Cheloneae</taxon>
        <taxon>Penstemon</taxon>
    </lineage>
</organism>
<accession>A0ABR0DRN6</accession>